<sequence>MERVQGIGGLFFRAEDPGALSRWYAEHLGIDPPPASYDTSSWRQNGGATVFSGLSADSGHIPAGKSWAVTFRVADLAAMVRQLEAAGIPVDRDDEAYPNGLFASLLDPEGNSIQLWQPAGADS</sequence>
<dbReference type="InterPro" id="IPR052164">
    <property type="entry name" value="Anthracycline_SecMetBiosynth"/>
</dbReference>
<dbReference type="EMBL" id="CP024915">
    <property type="protein sequence ID" value="AUZ89086.1"/>
    <property type="molecule type" value="Genomic_DNA"/>
</dbReference>
<feature type="domain" description="VOC" evidence="1">
    <location>
        <begin position="6"/>
        <end position="118"/>
    </location>
</feature>
<gene>
    <name evidence="2" type="ORF">CVO76_16680</name>
</gene>
<accession>A0A2L0UIK5</accession>
<protein>
    <submittedName>
        <fullName evidence="2">Glyoxalase</fullName>
    </submittedName>
</protein>
<dbReference type="SUPFAM" id="SSF54593">
    <property type="entry name" value="Glyoxalase/Bleomycin resistance protein/Dihydroxybiphenyl dioxygenase"/>
    <property type="match status" value="1"/>
</dbReference>
<dbReference type="PANTHER" id="PTHR33993">
    <property type="entry name" value="GLYOXALASE-RELATED"/>
    <property type="match status" value="1"/>
</dbReference>
<dbReference type="RefSeq" id="WP_133081498.1">
    <property type="nucleotide sequence ID" value="NZ_CP024915.1"/>
</dbReference>
<evidence type="ECO:0000313" key="2">
    <source>
        <dbReference type="EMBL" id="AUZ89086.1"/>
    </source>
</evidence>
<dbReference type="InterPro" id="IPR041581">
    <property type="entry name" value="Glyoxalase_6"/>
</dbReference>
<dbReference type="Gene3D" id="3.10.180.10">
    <property type="entry name" value="2,3-Dihydroxybiphenyl 1,2-Dioxygenase, domain 1"/>
    <property type="match status" value="1"/>
</dbReference>
<organism evidence="2 3">
    <name type="scientific">Arthrobacter agilis</name>
    <dbReference type="NCBI Taxonomy" id="37921"/>
    <lineage>
        <taxon>Bacteria</taxon>
        <taxon>Bacillati</taxon>
        <taxon>Actinomycetota</taxon>
        <taxon>Actinomycetes</taxon>
        <taxon>Micrococcales</taxon>
        <taxon>Micrococcaceae</taxon>
        <taxon>Arthrobacter</taxon>
    </lineage>
</organism>
<dbReference type="Pfam" id="PF18029">
    <property type="entry name" value="Glyoxalase_6"/>
    <property type="match status" value="1"/>
</dbReference>
<evidence type="ECO:0000313" key="3">
    <source>
        <dbReference type="Proteomes" id="UP000239187"/>
    </source>
</evidence>
<dbReference type="PROSITE" id="PS51819">
    <property type="entry name" value="VOC"/>
    <property type="match status" value="1"/>
</dbReference>
<dbReference type="PANTHER" id="PTHR33993:SF5">
    <property type="entry name" value="GLYOXALASE"/>
    <property type="match status" value="1"/>
</dbReference>
<evidence type="ECO:0000259" key="1">
    <source>
        <dbReference type="PROSITE" id="PS51819"/>
    </source>
</evidence>
<dbReference type="InterPro" id="IPR037523">
    <property type="entry name" value="VOC_core"/>
</dbReference>
<proteinExistence type="predicted"/>
<name>A0A2L0UIK5_9MICC</name>
<dbReference type="Proteomes" id="UP000239187">
    <property type="component" value="Chromosome"/>
</dbReference>
<dbReference type="AlphaFoldDB" id="A0A2L0UIK5"/>
<reference evidence="2 3" key="1">
    <citation type="submission" date="2017-11" db="EMBL/GenBank/DDBJ databases">
        <title>Draft genome of Arthrobacter agilis strain UMCV2, a plant growth-promoting rhizobacterium and biocontrol capacity of phytopathogenic fungi.</title>
        <authorList>
            <person name="Martinez-Camara R."/>
            <person name="Santoyo G."/>
            <person name="Moreno-Hagelsieb G."/>
            <person name="Valencia-Cantero E."/>
        </authorList>
    </citation>
    <scope>NUCLEOTIDE SEQUENCE [LARGE SCALE GENOMIC DNA]</scope>
    <source>
        <strain evidence="2 3">UMCV2</strain>
    </source>
</reference>
<dbReference type="InterPro" id="IPR029068">
    <property type="entry name" value="Glyas_Bleomycin-R_OHBP_Dase"/>
</dbReference>